<accession>A0AAU8A1Y7</accession>
<evidence type="ECO:0000256" key="2">
    <source>
        <dbReference type="ARBA" id="ARBA00022723"/>
    </source>
</evidence>
<evidence type="ECO:0000256" key="3">
    <source>
        <dbReference type="ARBA" id="ARBA00022842"/>
    </source>
</evidence>
<dbReference type="PANTHER" id="PTHR32308:SF10">
    <property type="entry name" value="CITRATE LYASE SUBUNIT BETA"/>
    <property type="match status" value="1"/>
</dbReference>
<dbReference type="Gene3D" id="3.20.20.60">
    <property type="entry name" value="Phosphoenolpyruvate-binding domains"/>
    <property type="match status" value="1"/>
</dbReference>
<dbReference type="InterPro" id="IPR015813">
    <property type="entry name" value="Pyrv/PenolPyrv_kinase-like_dom"/>
</dbReference>
<feature type="binding site" evidence="4">
    <location>
        <position position="74"/>
    </location>
    <ligand>
        <name>substrate</name>
    </ligand>
</feature>
<dbReference type="PIRSF" id="PIRSF015582">
    <property type="entry name" value="Cit_lyase_B"/>
    <property type="match status" value="1"/>
</dbReference>
<dbReference type="InterPro" id="IPR040442">
    <property type="entry name" value="Pyrv_kinase-like_dom_sf"/>
</dbReference>
<dbReference type="RefSeq" id="WP_353438223.1">
    <property type="nucleotide sequence ID" value="NZ_CP099959.1"/>
</dbReference>
<dbReference type="EMBL" id="CP099959">
    <property type="protein sequence ID" value="XCC57193.1"/>
    <property type="molecule type" value="Genomic_DNA"/>
</dbReference>
<evidence type="ECO:0000256" key="4">
    <source>
        <dbReference type="PIRSR" id="PIRSR015582-1"/>
    </source>
</evidence>
<sequence>MNLPHSPLSDACSFLFVPATQPERYGKALASGADGVIIDLEDAVGLDDKAKAREILKKTWPSISIDQKHRIIVRCNAPGTPFYAADLVLAKELQVQYLMIPKTESHDQINGAAEELENTAFIPMIETPLGLHHLNEIASAEQVLRLALGNLDMQVEMGMSCDENETEIDTARFMLVLASKLAQIAPPIDGVTPSTDDEARIFAHAQKAKRFGFGAKLCIHPKQIPIVKRAFTPSPEELDWAKRVISADKASKGQAAKVDGKMIDRPVVMLARRILALAGR</sequence>
<feature type="binding site" evidence="4">
    <location>
        <position position="126"/>
    </location>
    <ligand>
        <name>substrate</name>
    </ligand>
</feature>
<dbReference type="PANTHER" id="PTHR32308">
    <property type="entry name" value="LYASE BETA SUBUNIT, PUTATIVE (AFU_ORTHOLOGUE AFUA_4G13030)-RELATED"/>
    <property type="match status" value="1"/>
</dbReference>
<dbReference type="GO" id="GO:0006107">
    <property type="term" value="P:oxaloacetate metabolic process"/>
    <property type="evidence" value="ECO:0007669"/>
    <property type="project" value="TreeGrafter"/>
</dbReference>
<keyword evidence="3 5" id="KW-0460">Magnesium</keyword>
<dbReference type="InterPro" id="IPR011206">
    <property type="entry name" value="Citrate_lyase_beta/mcl1/mcl2"/>
</dbReference>
<dbReference type="InterPro" id="IPR005000">
    <property type="entry name" value="Aldolase/citrate-lyase_domain"/>
</dbReference>
<protein>
    <submittedName>
        <fullName evidence="7">CoA ester lyase</fullName>
    </submittedName>
</protein>
<dbReference type="Pfam" id="PF03328">
    <property type="entry name" value="HpcH_HpaI"/>
    <property type="match status" value="1"/>
</dbReference>
<feature type="binding site" evidence="5">
    <location>
        <position position="152"/>
    </location>
    <ligand>
        <name>Mg(2+)</name>
        <dbReference type="ChEBI" id="CHEBI:18420"/>
    </ligand>
</feature>
<keyword evidence="7" id="KW-0456">Lyase</keyword>
<dbReference type="GO" id="GO:0016829">
    <property type="term" value="F:lyase activity"/>
    <property type="evidence" value="ECO:0007669"/>
    <property type="project" value="UniProtKB-KW"/>
</dbReference>
<reference evidence="7" key="1">
    <citation type="submission" date="2022-06" db="EMBL/GenBank/DDBJ databases">
        <title>New Polynucleobacter species.</title>
        <authorList>
            <person name="Hahn M.W."/>
        </authorList>
    </citation>
    <scope>NUCLEOTIDE SEQUENCE</scope>
    <source>
        <strain evidence="7">UK-FUSCHL-C3</strain>
    </source>
</reference>
<evidence type="ECO:0000313" key="7">
    <source>
        <dbReference type="EMBL" id="XCC57193.1"/>
    </source>
</evidence>
<dbReference type="GO" id="GO:0000287">
    <property type="term" value="F:magnesium ion binding"/>
    <property type="evidence" value="ECO:0007669"/>
    <property type="project" value="TreeGrafter"/>
</dbReference>
<evidence type="ECO:0000259" key="6">
    <source>
        <dbReference type="Pfam" id="PF03328"/>
    </source>
</evidence>
<gene>
    <name evidence="7" type="ORF">NKE59_06775</name>
</gene>
<feature type="binding site" evidence="5">
    <location>
        <position position="126"/>
    </location>
    <ligand>
        <name>Mg(2+)</name>
        <dbReference type="ChEBI" id="CHEBI:18420"/>
    </ligand>
</feature>
<dbReference type="AlphaFoldDB" id="A0AAU8A1Y7"/>
<keyword evidence="2 5" id="KW-0479">Metal-binding</keyword>
<proteinExistence type="predicted"/>
<evidence type="ECO:0000256" key="1">
    <source>
        <dbReference type="ARBA" id="ARBA00001946"/>
    </source>
</evidence>
<comment type="cofactor">
    <cofactor evidence="1">
        <name>Mg(2+)</name>
        <dbReference type="ChEBI" id="CHEBI:18420"/>
    </cofactor>
</comment>
<feature type="domain" description="HpcH/HpaI aldolase/citrate lyase" evidence="6">
    <location>
        <begin position="13"/>
        <end position="221"/>
    </location>
</feature>
<organism evidence="7">
    <name type="scientific">Polynucleobacter sp. UK-FUSCHL-C3</name>
    <dbReference type="NCBI Taxonomy" id="2955208"/>
    <lineage>
        <taxon>Bacteria</taxon>
        <taxon>Pseudomonadati</taxon>
        <taxon>Pseudomonadota</taxon>
        <taxon>Betaproteobacteria</taxon>
        <taxon>Burkholderiales</taxon>
        <taxon>Burkholderiaceae</taxon>
        <taxon>Polynucleobacter</taxon>
    </lineage>
</organism>
<dbReference type="SUPFAM" id="SSF51621">
    <property type="entry name" value="Phosphoenolpyruvate/pyruvate domain"/>
    <property type="match status" value="1"/>
</dbReference>
<evidence type="ECO:0000256" key="5">
    <source>
        <dbReference type="PIRSR" id="PIRSR015582-2"/>
    </source>
</evidence>
<name>A0AAU8A1Y7_9BURK</name>